<organism evidence="4">
    <name type="scientific">Alkalihalophilus sp. As8PL</name>
    <dbReference type="NCBI Taxonomy" id="3237103"/>
    <lineage>
        <taxon>Bacteria</taxon>
        <taxon>Bacillati</taxon>
        <taxon>Bacillota</taxon>
        <taxon>Bacilli</taxon>
        <taxon>Bacillales</taxon>
        <taxon>Bacillaceae</taxon>
        <taxon>Alkalihalophilus</taxon>
    </lineage>
</organism>
<dbReference type="InterPro" id="IPR041047">
    <property type="entry name" value="LPD1"/>
</dbReference>
<dbReference type="Pfam" id="PF18796">
    <property type="entry name" value="LPD1"/>
    <property type="match status" value="1"/>
</dbReference>
<feature type="compositionally biased region" description="Polar residues" evidence="2">
    <location>
        <begin position="1"/>
        <end position="17"/>
    </location>
</feature>
<name>A0AB39BNL8_9BACI</name>
<keyword evidence="1" id="KW-0175">Coiled coil</keyword>
<evidence type="ECO:0000313" key="4">
    <source>
        <dbReference type="EMBL" id="XDI35064.1"/>
    </source>
</evidence>
<feature type="domain" description="Large polyvalent protein-associated" evidence="3">
    <location>
        <begin position="551"/>
        <end position="620"/>
    </location>
</feature>
<accession>A0AB39BNL8</accession>
<feature type="compositionally biased region" description="Basic and acidic residues" evidence="2">
    <location>
        <begin position="274"/>
        <end position="283"/>
    </location>
</feature>
<reference evidence="4" key="1">
    <citation type="submission" date="2024-07" db="EMBL/GenBank/DDBJ databases">
        <title>Identification and characteristics of an arsenic-resistant bacterial isolate, which belongs to a novel species.</title>
        <authorList>
            <person name="Juszczyk A."/>
            <person name="Kowalczyk A."/>
            <person name="Was K."/>
            <person name="Kosowicz W."/>
            <person name="Budzyn A."/>
            <person name="Latowski D."/>
        </authorList>
    </citation>
    <scope>NUCLEOTIDE SEQUENCE</scope>
    <source>
        <strain evidence="4">As8PL</strain>
        <plasmid evidence="4">unnamed</plasmid>
    </source>
</reference>
<geneLocation type="plasmid" evidence="4">
    <name>unnamed</name>
</geneLocation>
<gene>
    <name evidence="4" type="ORF">AB3N04_00880</name>
</gene>
<evidence type="ECO:0000256" key="1">
    <source>
        <dbReference type="SAM" id="Coils"/>
    </source>
</evidence>
<evidence type="ECO:0000259" key="3">
    <source>
        <dbReference type="Pfam" id="PF18796"/>
    </source>
</evidence>
<dbReference type="RefSeq" id="WP_368502682.1">
    <property type="nucleotide sequence ID" value="NZ_CP162550.1"/>
</dbReference>
<dbReference type="EMBL" id="CP162550">
    <property type="protein sequence ID" value="XDI35064.1"/>
    <property type="molecule type" value="Genomic_DNA"/>
</dbReference>
<evidence type="ECO:0000256" key="2">
    <source>
        <dbReference type="SAM" id="MobiDB-lite"/>
    </source>
</evidence>
<feature type="region of interest" description="Disordered" evidence="2">
    <location>
        <begin position="266"/>
        <end position="286"/>
    </location>
</feature>
<protein>
    <submittedName>
        <fullName evidence="4">LPD1 domain-containing protein</fullName>
    </submittedName>
</protein>
<proteinExistence type="predicted"/>
<sequence>MQLSLFDLNNPSKTMGTSKGKVKDIRTIQQAQHKVSYDVGEKIGGAMKDLVKSRFEDNPNIKTLGELEKISGAFAESIVTKKAVFESFSLEDEKEKEVDVKIALIKEALLKRVDKQPTVKDAEGRKKYLLACQELLEILEGIEIFQELEIIIHRVGRRIGVEKTGLKRLEDKLEDQRIYLERYKSRFIPGTQNKNIEAIENRIKQIERDIRNYEDYKTKPLSCLGETFCSFFTKPNSANQTWKRICEKKPTWEEVLKSPKKTVKKKKKNTWGRELPDKPERVGGRTLTVGKPEDLLREFNFRACEFGHYVDDSSAMNHLTRSAEAFYDLADILGIHHTAVSLGGKLAIAFGSRGRGRALAHYEPVGNVINLTKKRGSLGVLAHEWFHALDRYLFLQDSGSIQLGYASESSGDVLRSEIRDVMERLDNSIMKGEGLEYCYNTNAPETRWTISSKLQILYQSLDGDLNKMLNKYLEQVDARRKFFNETYPTFAFNKEEREKKERAATRKEKRELNKYVNAMCWYHEKQTGERVDRLAIPSDNSNYYLNALTQDRGQEGKYWSSRVELYARAFETYIQDKLKEANRVSDYLVAGTNHTQAYPQGEERKSINLAMDQLLKVLANSVLSVDK</sequence>
<feature type="region of interest" description="Disordered" evidence="2">
    <location>
        <begin position="1"/>
        <end position="20"/>
    </location>
</feature>
<keyword evidence="4" id="KW-0614">Plasmid</keyword>
<feature type="coiled-coil region" evidence="1">
    <location>
        <begin position="166"/>
        <end position="216"/>
    </location>
</feature>
<dbReference type="AlphaFoldDB" id="A0AB39BNL8"/>